<dbReference type="InParanoid" id="A0A059B9T1"/>
<evidence type="ECO:0000313" key="2">
    <source>
        <dbReference type="EMBL" id="KCW62661.1"/>
    </source>
</evidence>
<sequence>MSPKYPYNNLDFRGSNWISPTILNLINFYFILPFQTKLMPINRHFLNLLDFPISFLFPWLPNKPKERNRHPISTLFSSPLFNVSAYI</sequence>
<keyword evidence="1" id="KW-0812">Transmembrane</keyword>
<dbReference type="EMBL" id="KK198759">
    <property type="protein sequence ID" value="KCW62661.1"/>
    <property type="molecule type" value="Genomic_DNA"/>
</dbReference>
<accession>A0A059B9T1</accession>
<reference evidence="2" key="1">
    <citation type="submission" date="2013-07" db="EMBL/GenBank/DDBJ databases">
        <title>The genome of Eucalyptus grandis.</title>
        <authorList>
            <person name="Schmutz J."/>
            <person name="Hayes R."/>
            <person name="Myburg A."/>
            <person name="Tuskan G."/>
            <person name="Grattapaglia D."/>
            <person name="Rokhsar D.S."/>
        </authorList>
    </citation>
    <scope>NUCLEOTIDE SEQUENCE</scope>
    <source>
        <tissue evidence="2">Leaf extractions</tissue>
    </source>
</reference>
<feature type="transmembrane region" description="Helical" evidence="1">
    <location>
        <begin position="14"/>
        <end position="32"/>
    </location>
</feature>
<dbReference type="Gramene" id="KCW62661">
    <property type="protein sequence ID" value="KCW62661"/>
    <property type="gene ID" value="EUGRSUZ_G00202"/>
</dbReference>
<protein>
    <submittedName>
        <fullName evidence="2">Uncharacterized protein</fullName>
    </submittedName>
</protein>
<gene>
    <name evidence="2" type="ORF">EUGRSUZ_G00202</name>
</gene>
<evidence type="ECO:0000256" key="1">
    <source>
        <dbReference type="SAM" id="Phobius"/>
    </source>
</evidence>
<keyword evidence="1" id="KW-1133">Transmembrane helix</keyword>
<keyword evidence="1" id="KW-0472">Membrane</keyword>
<name>A0A059B9T1_EUCGR</name>
<proteinExistence type="predicted"/>
<dbReference type="AlphaFoldDB" id="A0A059B9T1"/>
<organism evidence="2">
    <name type="scientific">Eucalyptus grandis</name>
    <name type="common">Flooded gum</name>
    <dbReference type="NCBI Taxonomy" id="71139"/>
    <lineage>
        <taxon>Eukaryota</taxon>
        <taxon>Viridiplantae</taxon>
        <taxon>Streptophyta</taxon>
        <taxon>Embryophyta</taxon>
        <taxon>Tracheophyta</taxon>
        <taxon>Spermatophyta</taxon>
        <taxon>Magnoliopsida</taxon>
        <taxon>eudicotyledons</taxon>
        <taxon>Gunneridae</taxon>
        <taxon>Pentapetalae</taxon>
        <taxon>rosids</taxon>
        <taxon>malvids</taxon>
        <taxon>Myrtales</taxon>
        <taxon>Myrtaceae</taxon>
        <taxon>Myrtoideae</taxon>
        <taxon>Eucalypteae</taxon>
        <taxon>Eucalyptus</taxon>
    </lineage>
</organism>